<evidence type="ECO:0000313" key="2">
    <source>
        <dbReference type="EMBL" id="CAH4030579.1"/>
    </source>
</evidence>
<dbReference type="AlphaFoldDB" id="A0A9P0TE97"/>
<dbReference type="EMBL" id="CALOZG010000010">
    <property type="protein sequence ID" value="CAH4030579.1"/>
    <property type="molecule type" value="Genomic_DNA"/>
</dbReference>
<name>A0A9P0TE97_PIEBR</name>
<gene>
    <name evidence="2" type="ORF">PIBRA_LOCUS7216</name>
</gene>
<accession>A0A9P0TE97</accession>
<dbReference type="Proteomes" id="UP001152562">
    <property type="component" value="Unassembled WGS sequence"/>
</dbReference>
<feature type="compositionally biased region" description="Basic and acidic residues" evidence="1">
    <location>
        <begin position="49"/>
        <end position="110"/>
    </location>
</feature>
<organism evidence="2 3">
    <name type="scientific">Pieris brassicae</name>
    <name type="common">White butterfly</name>
    <name type="synonym">Large white butterfly</name>
    <dbReference type="NCBI Taxonomy" id="7116"/>
    <lineage>
        <taxon>Eukaryota</taxon>
        <taxon>Metazoa</taxon>
        <taxon>Ecdysozoa</taxon>
        <taxon>Arthropoda</taxon>
        <taxon>Hexapoda</taxon>
        <taxon>Insecta</taxon>
        <taxon>Pterygota</taxon>
        <taxon>Neoptera</taxon>
        <taxon>Endopterygota</taxon>
        <taxon>Lepidoptera</taxon>
        <taxon>Glossata</taxon>
        <taxon>Ditrysia</taxon>
        <taxon>Papilionoidea</taxon>
        <taxon>Pieridae</taxon>
        <taxon>Pierinae</taxon>
        <taxon>Pieris</taxon>
    </lineage>
</organism>
<keyword evidence="3" id="KW-1185">Reference proteome</keyword>
<feature type="compositionally biased region" description="Basic residues" evidence="1">
    <location>
        <begin position="128"/>
        <end position="137"/>
    </location>
</feature>
<comment type="caution">
    <text evidence="2">The sequence shown here is derived from an EMBL/GenBank/DDBJ whole genome shotgun (WGS) entry which is preliminary data.</text>
</comment>
<sequence>MFYLREIVCFLFSSKILYGLANNQVAQQREASLIVLPPIILGYDEFYDDGSKDKSNREHDKSSQEKDNSVANSKDNHSNNDKSHNIQDHHGNNNHNSQEKNDNVRSDDGHHHKSKKDGSSNVGERSHKLSHKSKCRARNGNFNGKSCPFKKKEY</sequence>
<reference evidence="2" key="1">
    <citation type="submission" date="2022-05" db="EMBL/GenBank/DDBJ databases">
        <authorList>
            <person name="Okamura Y."/>
        </authorList>
    </citation>
    <scope>NUCLEOTIDE SEQUENCE</scope>
</reference>
<feature type="region of interest" description="Disordered" evidence="1">
    <location>
        <begin position="48"/>
        <end position="154"/>
    </location>
</feature>
<protein>
    <submittedName>
        <fullName evidence="2">Uncharacterized protein</fullName>
    </submittedName>
</protein>
<proteinExistence type="predicted"/>
<evidence type="ECO:0000313" key="3">
    <source>
        <dbReference type="Proteomes" id="UP001152562"/>
    </source>
</evidence>
<evidence type="ECO:0000256" key="1">
    <source>
        <dbReference type="SAM" id="MobiDB-lite"/>
    </source>
</evidence>